<accession>A0ABP6MIK3</accession>
<dbReference type="Pfam" id="PF13349">
    <property type="entry name" value="DUF4097"/>
    <property type="match status" value="1"/>
</dbReference>
<proteinExistence type="predicted"/>
<sequence length="282" mass="29325">MTVRSVDSIDSVDSVRADRTARRPRGLRVLAAASGAVAVVLLAGACGASADDDSDPERRAFALEGKTLTVDSDDSALEFVTGESGSSEVKVTRWFEGASALGGDTKVTWAVDGDRLTLRMKCSGVFVDCSAKHRIEVPRGVALKVVNGDGRVSASGMLEPLSIRTKDGSVTVKDSTGPLRLDSGDGAVNATGVRSERVRATSKDGAVRLELASVPDRVEARSADGAVTIEVPKKRGGRDVSYDVATRTADGAVDVSVPRDSGSPHLVSARSEDGKVTVRSAN</sequence>
<evidence type="ECO:0000256" key="2">
    <source>
        <dbReference type="SAM" id="Phobius"/>
    </source>
</evidence>
<evidence type="ECO:0000313" key="4">
    <source>
        <dbReference type="EMBL" id="GAA3103321.1"/>
    </source>
</evidence>
<keyword evidence="5" id="KW-1185">Reference proteome</keyword>
<reference evidence="5" key="1">
    <citation type="journal article" date="2019" name="Int. J. Syst. Evol. Microbiol.">
        <title>The Global Catalogue of Microorganisms (GCM) 10K type strain sequencing project: providing services to taxonomists for standard genome sequencing and annotation.</title>
        <authorList>
            <consortium name="The Broad Institute Genomics Platform"/>
            <consortium name="The Broad Institute Genome Sequencing Center for Infectious Disease"/>
            <person name="Wu L."/>
            <person name="Ma J."/>
        </authorList>
    </citation>
    <scope>NUCLEOTIDE SEQUENCE [LARGE SCALE GENOMIC DNA]</scope>
    <source>
        <strain evidence="5">JCM 9092</strain>
    </source>
</reference>
<protein>
    <submittedName>
        <fullName evidence="4">DUF4097 family beta strand repeat-containing protein</fullName>
    </submittedName>
</protein>
<feature type="transmembrane region" description="Helical" evidence="2">
    <location>
        <begin position="29"/>
        <end position="50"/>
    </location>
</feature>
<name>A0ABP6MIK3_9ACTN</name>
<evidence type="ECO:0000259" key="3">
    <source>
        <dbReference type="Pfam" id="PF13349"/>
    </source>
</evidence>
<feature type="region of interest" description="Disordered" evidence="1">
    <location>
        <begin position="254"/>
        <end position="282"/>
    </location>
</feature>
<keyword evidence="2" id="KW-1133">Transmembrane helix</keyword>
<keyword evidence="2" id="KW-0472">Membrane</keyword>
<gene>
    <name evidence="4" type="ORF">GCM10010449_27990</name>
</gene>
<dbReference type="InterPro" id="IPR025164">
    <property type="entry name" value="Toastrack_DUF4097"/>
</dbReference>
<comment type="caution">
    <text evidence="4">The sequence shown here is derived from an EMBL/GenBank/DDBJ whole genome shotgun (WGS) entry which is preliminary data.</text>
</comment>
<dbReference type="RefSeq" id="WP_344521095.1">
    <property type="nucleotide sequence ID" value="NZ_BAAAUG010000041.1"/>
</dbReference>
<evidence type="ECO:0000313" key="5">
    <source>
        <dbReference type="Proteomes" id="UP001501637"/>
    </source>
</evidence>
<dbReference type="EMBL" id="BAAAUG010000041">
    <property type="protein sequence ID" value="GAA3103321.1"/>
    <property type="molecule type" value="Genomic_DNA"/>
</dbReference>
<keyword evidence="2" id="KW-0812">Transmembrane</keyword>
<dbReference type="Proteomes" id="UP001501637">
    <property type="component" value="Unassembled WGS sequence"/>
</dbReference>
<feature type="domain" description="DUF4097" evidence="3">
    <location>
        <begin position="141"/>
        <end position="269"/>
    </location>
</feature>
<organism evidence="4 5">
    <name type="scientific">Streptomyces rectiviolaceus</name>
    <dbReference type="NCBI Taxonomy" id="332591"/>
    <lineage>
        <taxon>Bacteria</taxon>
        <taxon>Bacillati</taxon>
        <taxon>Actinomycetota</taxon>
        <taxon>Actinomycetes</taxon>
        <taxon>Kitasatosporales</taxon>
        <taxon>Streptomycetaceae</taxon>
        <taxon>Streptomyces</taxon>
    </lineage>
</organism>
<evidence type="ECO:0000256" key="1">
    <source>
        <dbReference type="SAM" id="MobiDB-lite"/>
    </source>
</evidence>